<keyword evidence="1" id="KW-1133">Transmembrane helix</keyword>
<dbReference type="PANTHER" id="PTHR43031:SF18">
    <property type="entry name" value="RHODANESE-RELATED SULFURTRANSFERASES"/>
    <property type="match status" value="1"/>
</dbReference>
<dbReference type="PANTHER" id="PTHR43031">
    <property type="entry name" value="FAD-DEPENDENT OXIDOREDUCTASE"/>
    <property type="match status" value="1"/>
</dbReference>
<feature type="transmembrane region" description="Helical" evidence="1">
    <location>
        <begin position="12"/>
        <end position="35"/>
    </location>
</feature>
<feature type="domain" description="Rhodanese" evidence="2">
    <location>
        <begin position="54"/>
        <end position="145"/>
    </location>
</feature>
<dbReference type="RefSeq" id="WP_131413345.1">
    <property type="nucleotide sequence ID" value="NZ_SJTG01000006.1"/>
</dbReference>
<comment type="caution">
    <text evidence="3">The sequence shown here is derived from an EMBL/GenBank/DDBJ whole genome shotgun (WGS) entry which is preliminary data.</text>
</comment>
<name>A0A4R0YK14_9GAMM</name>
<dbReference type="EMBL" id="SJTG01000006">
    <property type="protein sequence ID" value="TCI06529.1"/>
    <property type="molecule type" value="Genomic_DNA"/>
</dbReference>
<proteinExistence type="predicted"/>
<dbReference type="InterPro" id="IPR036873">
    <property type="entry name" value="Rhodanese-like_dom_sf"/>
</dbReference>
<evidence type="ECO:0000313" key="4">
    <source>
        <dbReference type="Proteomes" id="UP000291822"/>
    </source>
</evidence>
<keyword evidence="1" id="KW-0812">Transmembrane</keyword>
<keyword evidence="1" id="KW-0472">Membrane</keyword>
<evidence type="ECO:0000256" key="1">
    <source>
        <dbReference type="SAM" id="Phobius"/>
    </source>
</evidence>
<keyword evidence="4" id="KW-1185">Reference proteome</keyword>
<accession>A0A4R0YK14</accession>
<dbReference type="AlphaFoldDB" id="A0A4R0YK14"/>
<dbReference type="Proteomes" id="UP000291822">
    <property type="component" value="Unassembled WGS sequence"/>
</dbReference>
<protein>
    <submittedName>
        <fullName evidence="3">Rhodanese-like domain-containing protein</fullName>
    </submittedName>
</protein>
<dbReference type="InterPro" id="IPR050229">
    <property type="entry name" value="GlpE_sulfurtransferase"/>
</dbReference>
<gene>
    <name evidence="3" type="ORF">EZM97_34180</name>
</gene>
<organism evidence="3 4">
    <name type="scientific">Dyella soli</name>
    <dbReference type="NCBI Taxonomy" id="522319"/>
    <lineage>
        <taxon>Bacteria</taxon>
        <taxon>Pseudomonadati</taxon>
        <taxon>Pseudomonadota</taxon>
        <taxon>Gammaproteobacteria</taxon>
        <taxon>Lysobacterales</taxon>
        <taxon>Rhodanobacteraceae</taxon>
        <taxon>Dyella</taxon>
    </lineage>
</organism>
<dbReference type="Pfam" id="PF00581">
    <property type="entry name" value="Rhodanese"/>
    <property type="match status" value="1"/>
</dbReference>
<sequence length="149" mass="16169">MNDVLHKLPGFIGNHLALVALFVVLLLAIIVMEILTLFRQYKELTPGGLTLLINRESPLLVDLSAYADYEKAHVPGSRHVAMSQFDPEHKDLAKARELPVVLIDKDGRGASAKAAQRLVKAGFTKVNTLGGGVLAWQQAQLPVAKGKNP</sequence>
<reference evidence="3 4" key="1">
    <citation type="submission" date="2019-02" db="EMBL/GenBank/DDBJ databases">
        <title>Dyella amyloliquefaciens sp. nov., isolated from forest soil.</title>
        <authorList>
            <person name="Gao Z.-H."/>
            <person name="Qiu L.-H."/>
        </authorList>
    </citation>
    <scope>NUCLEOTIDE SEQUENCE [LARGE SCALE GENOMIC DNA]</scope>
    <source>
        <strain evidence="3 4">KACC 12747</strain>
    </source>
</reference>
<dbReference type="CDD" id="cd00158">
    <property type="entry name" value="RHOD"/>
    <property type="match status" value="1"/>
</dbReference>
<dbReference type="SUPFAM" id="SSF52821">
    <property type="entry name" value="Rhodanese/Cell cycle control phosphatase"/>
    <property type="match status" value="1"/>
</dbReference>
<evidence type="ECO:0000313" key="3">
    <source>
        <dbReference type="EMBL" id="TCI06529.1"/>
    </source>
</evidence>
<dbReference type="SMART" id="SM00450">
    <property type="entry name" value="RHOD"/>
    <property type="match status" value="1"/>
</dbReference>
<dbReference type="Gene3D" id="3.40.250.10">
    <property type="entry name" value="Rhodanese-like domain"/>
    <property type="match status" value="1"/>
</dbReference>
<evidence type="ECO:0000259" key="2">
    <source>
        <dbReference type="PROSITE" id="PS50206"/>
    </source>
</evidence>
<dbReference type="PROSITE" id="PS50206">
    <property type="entry name" value="RHODANESE_3"/>
    <property type="match status" value="1"/>
</dbReference>
<dbReference type="InterPro" id="IPR001763">
    <property type="entry name" value="Rhodanese-like_dom"/>
</dbReference>